<dbReference type="SUPFAM" id="SSF48295">
    <property type="entry name" value="TrpR-like"/>
    <property type="match status" value="1"/>
</dbReference>
<dbReference type="STRING" id="445961.IW15_17830"/>
<dbReference type="AlphaFoldDB" id="A0A086A2W0"/>
<evidence type="ECO:0000313" key="2">
    <source>
        <dbReference type="Proteomes" id="UP000028705"/>
    </source>
</evidence>
<name>A0A086A2W0_9FLAO</name>
<dbReference type="InterPro" id="IPR010921">
    <property type="entry name" value="Trp_repressor/repl_initiator"/>
</dbReference>
<comment type="caution">
    <text evidence="1">The sequence shown here is derived from an EMBL/GenBank/DDBJ whole genome shotgun (WGS) entry which is preliminary data.</text>
</comment>
<dbReference type="OrthoDB" id="1260127at2"/>
<dbReference type="GO" id="GO:0043565">
    <property type="term" value="F:sequence-specific DNA binding"/>
    <property type="evidence" value="ECO:0007669"/>
    <property type="project" value="InterPro"/>
</dbReference>
<gene>
    <name evidence="1" type="ORF">IW15_17830</name>
</gene>
<accession>A0A086A2W0</accession>
<reference evidence="1 2" key="1">
    <citation type="submission" date="2014-07" db="EMBL/GenBank/DDBJ databases">
        <title>Genome of Chryseobacterium soli DSM 19298.</title>
        <authorList>
            <person name="Stropko S.J."/>
            <person name="Pipes S.E."/>
            <person name="Newman J."/>
        </authorList>
    </citation>
    <scope>NUCLEOTIDE SEQUENCE [LARGE SCALE GENOMIC DNA]</scope>
    <source>
        <strain evidence="1 2">DSM 19298</strain>
    </source>
</reference>
<proteinExistence type="predicted"/>
<keyword evidence="2" id="KW-1185">Reference proteome</keyword>
<dbReference type="RefSeq" id="WP_034713857.1">
    <property type="nucleotide sequence ID" value="NZ_JAODPJ010000005.1"/>
</dbReference>
<organism evidence="1 2">
    <name type="scientific">Chryseobacterium soli</name>
    <dbReference type="NCBI Taxonomy" id="445961"/>
    <lineage>
        <taxon>Bacteria</taxon>
        <taxon>Pseudomonadati</taxon>
        <taxon>Bacteroidota</taxon>
        <taxon>Flavobacteriia</taxon>
        <taxon>Flavobacteriales</taxon>
        <taxon>Weeksellaceae</taxon>
        <taxon>Chryseobacterium group</taxon>
        <taxon>Chryseobacterium</taxon>
    </lineage>
</organism>
<sequence length="103" mass="12176">MKQPDYKRIYSDILNIKHSEKLSSCQPILNKQILSSTDVIRLNKIIFGTKENLHNQRHKSYNRTAIFEILAYQNTHKCNNSQLAKQFNLSRNTIAKWKKVFLI</sequence>
<protein>
    <submittedName>
        <fullName evidence="1">Transposase</fullName>
    </submittedName>
</protein>
<dbReference type="EMBL" id="JPRH01000008">
    <property type="protein sequence ID" value="KFF11024.1"/>
    <property type="molecule type" value="Genomic_DNA"/>
</dbReference>
<evidence type="ECO:0000313" key="1">
    <source>
        <dbReference type="EMBL" id="KFF11024.1"/>
    </source>
</evidence>
<dbReference type="Proteomes" id="UP000028705">
    <property type="component" value="Unassembled WGS sequence"/>
</dbReference>